<dbReference type="InterPro" id="IPR002347">
    <property type="entry name" value="SDR_fam"/>
</dbReference>
<protein>
    <submittedName>
        <fullName evidence="4">NADP-dependent 3-hydroxy acid dehydrogenase YdfG</fullName>
    </submittedName>
</protein>
<keyword evidence="5" id="KW-1185">Reference proteome</keyword>
<comment type="similarity">
    <text evidence="1">Belongs to the short-chain dehydrogenases/reductases (SDR) family.</text>
</comment>
<dbReference type="RefSeq" id="WP_091272581.1">
    <property type="nucleotide sequence ID" value="NZ_FAOZ01000003.1"/>
</dbReference>
<feature type="region of interest" description="Disordered" evidence="3">
    <location>
        <begin position="277"/>
        <end position="297"/>
    </location>
</feature>
<dbReference type="CDD" id="cd05233">
    <property type="entry name" value="SDR_c"/>
    <property type="match status" value="1"/>
</dbReference>
<dbReference type="InterPro" id="IPR036291">
    <property type="entry name" value="NAD(P)-bd_dom_sf"/>
</dbReference>
<evidence type="ECO:0000313" key="5">
    <source>
        <dbReference type="Proteomes" id="UP000198802"/>
    </source>
</evidence>
<evidence type="ECO:0000256" key="3">
    <source>
        <dbReference type="SAM" id="MobiDB-lite"/>
    </source>
</evidence>
<proteinExistence type="inferred from homology"/>
<dbReference type="PRINTS" id="PR00081">
    <property type="entry name" value="GDHRDH"/>
</dbReference>
<evidence type="ECO:0000256" key="1">
    <source>
        <dbReference type="ARBA" id="ARBA00006484"/>
    </source>
</evidence>
<dbReference type="GO" id="GO:0016491">
    <property type="term" value="F:oxidoreductase activity"/>
    <property type="evidence" value="ECO:0007669"/>
    <property type="project" value="UniProtKB-KW"/>
</dbReference>
<keyword evidence="2" id="KW-0560">Oxidoreductase</keyword>
<dbReference type="Gene3D" id="3.40.50.720">
    <property type="entry name" value="NAD(P)-binding Rossmann-like Domain"/>
    <property type="match status" value="1"/>
</dbReference>
<name>A0A0S4QGS3_9ACTN</name>
<dbReference type="AlphaFoldDB" id="A0A0S4QGS3"/>
<gene>
    <name evidence="4" type="ORF">Ga0074812_103258</name>
</gene>
<reference evidence="5" key="1">
    <citation type="submission" date="2015-11" db="EMBL/GenBank/DDBJ databases">
        <authorList>
            <person name="Varghese N."/>
        </authorList>
    </citation>
    <scope>NUCLEOTIDE SEQUENCE [LARGE SCALE GENOMIC DNA]</scope>
    <source>
        <strain evidence="5">DSM 45899</strain>
    </source>
</reference>
<dbReference type="PANTHER" id="PTHR43669">
    <property type="entry name" value="5-KETO-D-GLUCONATE 5-REDUCTASE"/>
    <property type="match status" value="1"/>
</dbReference>
<dbReference type="Proteomes" id="UP000198802">
    <property type="component" value="Unassembled WGS sequence"/>
</dbReference>
<sequence length="297" mass="30900">MSVNADLSGRRVLVVGASSGIGRAIALSAAAAGARIAVVGRRENLLDDLVKEAGGGIPIVADVSDDASAKRAVAEAVAGMGGVDAALLPFAWSSVGLLADADADMWNRTFATNVTAPTLVTRHVVPVLAEGGFIGYVSSISAAKPMHGLGAYGASKAALEHSILTWRLEHSDVRFLRIVVGPTLPTDFYRDYDWELVNKVTPRWVEHGLLEVNYLAVDEVGQVVAEAAAWILAHPAVVVEDLVLKPPLKIMTAAAVAATAAQADGSLPEGAADNALGKVQADRRAERAAEEHGHARA</sequence>
<dbReference type="Pfam" id="PF00106">
    <property type="entry name" value="adh_short"/>
    <property type="match status" value="1"/>
</dbReference>
<evidence type="ECO:0000313" key="4">
    <source>
        <dbReference type="EMBL" id="CUU54768.1"/>
    </source>
</evidence>
<organism evidence="4 5">
    <name type="scientific">Parafrankia irregularis</name>
    <dbReference type="NCBI Taxonomy" id="795642"/>
    <lineage>
        <taxon>Bacteria</taxon>
        <taxon>Bacillati</taxon>
        <taxon>Actinomycetota</taxon>
        <taxon>Actinomycetes</taxon>
        <taxon>Frankiales</taxon>
        <taxon>Frankiaceae</taxon>
        <taxon>Parafrankia</taxon>
    </lineage>
</organism>
<evidence type="ECO:0000256" key="2">
    <source>
        <dbReference type="ARBA" id="ARBA00023002"/>
    </source>
</evidence>
<dbReference type="SUPFAM" id="SSF51735">
    <property type="entry name" value="NAD(P)-binding Rossmann-fold domains"/>
    <property type="match status" value="1"/>
</dbReference>
<dbReference type="PANTHER" id="PTHR43669:SF3">
    <property type="entry name" value="ALCOHOL DEHYDROGENASE, PUTATIVE (AFU_ORTHOLOGUE AFUA_3G03445)-RELATED"/>
    <property type="match status" value="1"/>
</dbReference>
<feature type="compositionally biased region" description="Basic and acidic residues" evidence="3">
    <location>
        <begin position="280"/>
        <end position="297"/>
    </location>
</feature>
<dbReference type="EMBL" id="FAOZ01000003">
    <property type="protein sequence ID" value="CUU54768.1"/>
    <property type="molecule type" value="Genomic_DNA"/>
</dbReference>
<accession>A0A0S4QGS3</accession>